<name>A0A8J8NQ93_HALGN</name>
<dbReference type="InterPro" id="IPR016130">
    <property type="entry name" value="Tyr_Pase_AS"/>
</dbReference>
<dbReference type="PROSITE" id="PS50055">
    <property type="entry name" value="TYR_PHOSPHATASE_PTP"/>
    <property type="match status" value="1"/>
</dbReference>
<dbReference type="PROSITE" id="PS50056">
    <property type="entry name" value="TYR_PHOSPHATASE_2"/>
    <property type="match status" value="1"/>
</dbReference>
<gene>
    <name evidence="4" type="ORF">FGO68_gene446</name>
</gene>
<dbReference type="OrthoDB" id="282898at2759"/>
<dbReference type="EMBL" id="RRYP01009807">
    <property type="protein sequence ID" value="TNV78809.1"/>
    <property type="molecule type" value="Genomic_DNA"/>
</dbReference>
<dbReference type="PANTHER" id="PTHR19134">
    <property type="entry name" value="RECEPTOR-TYPE TYROSINE-PROTEIN PHOSPHATASE"/>
    <property type="match status" value="1"/>
</dbReference>
<feature type="compositionally biased region" description="Polar residues" evidence="1">
    <location>
        <begin position="404"/>
        <end position="415"/>
    </location>
</feature>
<dbReference type="InterPro" id="IPR029021">
    <property type="entry name" value="Prot-tyrosine_phosphatase-like"/>
</dbReference>
<dbReference type="GO" id="GO:0004725">
    <property type="term" value="F:protein tyrosine phosphatase activity"/>
    <property type="evidence" value="ECO:0007669"/>
    <property type="project" value="InterPro"/>
</dbReference>
<dbReference type="SUPFAM" id="SSF52799">
    <property type="entry name" value="(Phosphotyrosine protein) phosphatases II"/>
    <property type="match status" value="1"/>
</dbReference>
<organism evidence="4 5">
    <name type="scientific">Halteria grandinella</name>
    <dbReference type="NCBI Taxonomy" id="5974"/>
    <lineage>
        <taxon>Eukaryota</taxon>
        <taxon>Sar</taxon>
        <taxon>Alveolata</taxon>
        <taxon>Ciliophora</taxon>
        <taxon>Intramacronucleata</taxon>
        <taxon>Spirotrichea</taxon>
        <taxon>Stichotrichia</taxon>
        <taxon>Sporadotrichida</taxon>
        <taxon>Halteriidae</taxon>
        <taxon>Halteria</taxon>
    </lineage>
</organism>
<comment type="caution">
    <text evidence="4">The sequence shown here is derived from an EMBL/GenBank/DDBJ whole genome shotgun (WGS) entry which is preliminary data.</text>
</comment>
<feature type="domain" description="Tyrosine-protein phosphatase" evidence="2">
    <location>
        <begin position="69"/>
        <end position="353"/>
    </location>
</feature>
<dbReference type="InterPro" id="IPR050348">
    <property type="entry name" value="Protein-Tyr_Phosphatase"/>
</dbReference>
<feature type="region of interest" description="Disordered" evidence="1">
    <location>
        <begin position="390"/>
        <end position="443"/>
    </location>
</feature>
<keyword evidence="5" id="KW-1185">Reference proteome</keyword>
<dbReference type="Gene3D" id="3.90.190.10">
    <property type="entry name" value="Protein tyrosine phosphatase superfamily"/>
    <property type="match status" value="1"/>
</dbReference>
<dbReference type="SMART" id="SM00404">
    <property type="entry name" value="PTPc_motif"/>
    <property type="match status" value="1"/>
</dbReference>
<dbReference type="Proteomes" id="UP000785679">
    <property type="component" value="Unassembled WGS sequence"/>
</dbReference>
<dbReference type="PRINTS" id="PR00700">
    <property type="entry name" value="PRTYPHPHTASE"/>
</dbReference>
<dbReference type="SMART" id="SM00194">
    <property type="entry name" value="PTPc"/>
    <property type="match status" value="1"/>
</dbReference>
<dbReference type="InterPro" id="IPR000387">
    <property type="entry name" value="Tyr_Pase_dom"/>
</dbReference>
<evidence type="ECO:0000313" key="5">
    <source>
        <dbReference type="Proteomes" id="UP000785679"/>
    </source>
</evidence>
<dbReference type="InterPro" id="IPR003595">
    <property type="entry name" value="Tyr_Pase_cat"/>
</dbReference>
<accession>A0A8J8NQ93</accession>
<evidence type="ECO:0000256" key="1">
    <source>
        <dbReference type="SAM" id="MobiDB-lite"/>
    </source>
</evidence>
<dbReference type="PANTHER" id="PTHR19134:SF449">
    <property type="entry name" value="TYROSINE-PROTEIN PHOSPHATASE 1"/>
    <property type="match status" value="1"/>
</dbReference>
<dbReference type="PROSITE" id="PS00383">
    <property type="entry name" value="TYR_PHOSPHATASE_1"/>
    <property type="match status" value="1"/>
</dbReference>
<dbReference type="Pfam" id="PF00102">
    <property type="entry name" value="Y_phosphatase"/>
    <property type="match status" value="1"/>
</dbReference>
<evidence type="ECO:0000259" key="3">
    <source>
        <dbReference type="PROSITE" id="PS50056"/>
    </source>
</evidence>
<dbReference type="InterPro" id="IPR000242">
    <property type="entry name" value="PTP_cat"/>
</dbReference>
<evidence type="ECO:0000313" key="4">
    <source>
        <dbReference type="EMBL" id="TNV78809.1"/>
    </source>
</evidence>
<evidence type="ECO:0008006" key="6">
    <source>
        <dbReference type="Google" id="ProtNLM"/>
    </source>
</evidence>
<dbReference type="AlphaFoldDB" id="A0A8J8NQ93"/>
<protein>
    <recommendedName>
        <fullName evidence="6">Protein-tyrosine-phosphatase</fullName>
    </recommendedName>
</protein>
<evidence type="ECO:0000259" key="2">
    <source>
        <dbReference type="PROSITE" id="PS50055"/>
    </source>
</evidence>
<proteinExistence type="predicted"/>
<feature type="domain" description="Tyrosine specific protein phosphatases" evidence="3">
    <location>
        <begin position="260"/>
        <end position="344"/>
    </location>
</feature>
<dbReference type="CDD" id="cd00047">
    <property type="entry name" value="PTPc"/>
    <property type="match status" value="1"/>
</dbReference>
<feature type="compositionally biased region" description="Polar residues" evidence="1">
    <location>
        <begin position="423"/>
        <end position="434"/>
    </location>
</feature>
<reference evidence="4" key="1">
    <citation type="submission" date="2019-06" db="EMBL/GenBank/DDBJ databases">
        <authorList>
            <person name="Zheng W."/>
        </authorList>
    </citation>
    <scope>NUCLEOTIDE SEQUENCE</scope>
    <source>
        <strain evidence="4">QDHG01</strain>
    </source>
</reference>
<sequence>MEPASSLLSPKTPSMTLANVRLPALHISGPIPAPFEDTSYEILKKKNFLHLEQEIPISKFAEEYKKRDLPLEYKLLYEITYSHRHQLRMNNDPAVYNLNRYTDIIPYDDTRVVLNDRWVTNENHAQDSYINADYINSVMGQNDRKLIATQGPLEITTGHFWRMVLQENVKLIICVCPLSEKGTVKCHKYWPDADSRKEKAFQEHIQDVNGLVILQAGEKQLGPTLVERQFEVLSPGNKRHYVRQVHYTGWIDHGVPESGSDFELVLQELIGFLLNNQTTLDKAIIHCSAGIGRTGTTIALAELLIGISSQFNQHALDPKVSVFSVVRRLREQRFFMVQMLEQYEFIHQYLAMWIEREERLRAEMNAPKVEVKMSEIQRVSGSLKKSVKKSVHQQEEEIENNEQVKTTSSGNSARSRNIKNKPALSQVQQQQHEPSTCGGCAIY</sequence>